<keyword evidence="1" id="KW-0472">Membrane</keyword>
<gene>
    <name evidence="2" type="ORF">Spa2297_17535</name>
</gene>
<evidence type="ECO:0000256" key="1">
    <source>
        <dbReference type="SAM" id="Phobius"/>
    </source>
</evidence>
<dbReference type="RefSeq" id="WP_064728986.1">
    <property type="nucleotide sequence ID" value="NZ_BMRX01000001.1"/>
</dbReference>
<evidence type="ECO:0000313" key="3">
    <source>
        <dbReference type="Proteomes" id="UP000078468"/>
    </source>
</evidence>
<dbReference type="GeneID" id="91306692"/>
<keyword evidence="1" id="KW-0812">Transmembrane</keyword>
<dbReference type="Proteomes" id="UP000078468">
    <property type="component" value="Chromosome"/>
</dbReference>
<evidence type="ECO:0000313" key="2">
    <source>
        <dbReference type="EMBL" id="ANJ08621.1"/>
    </source>
</evidence>
<reference evidence="2 3" key="1">
    <citation type="submission" date="2016-05" db="EMBL/GenBank/DDBJ databases">
        <title>Non-Contiguous Finished Genome Sequence of Streptomyces parvulus 2297 Integrated Site-Specifically with Actinophage R4.</title>
        <authorList>
            <person name="Nishizawa T."/>
            <person name="Miura T."/>
            <person name="Harada C."/>
            <person name="Guo Y."/>
            <person name="Narisawa K."/>
            <person name="Ohta H."/>
            <person name="Takahashi H."/>
            <person name="Shirai M."/>
        </authorList>
    </citation>
    <scope>NUCLEOTIDE SEQUENCE [LARGE SCALE GENOMIC DNA]</scope>
    <source>
        <strain evidence="2 3">2297</strain>
    </source>
</reference>
<dbReference type="AlphaFoldDB" id="A0A191V0T5"/>
<dbReference type="EMBL" id="CP015866">
    <property type="protein sequence ID" value="ANJ08621.1"/>
    <property type="molecule type" value="Genomic_DNA"/>
</dbReference>
<keyword evidence="1" id="KW-1133">Transmembrane helix</keyword>
<dbReference type="KEGG" id="spav:Spa2297_17535"/>
<accession>A0A191V0T5</accession>
<proteinExistence type="predicted"/>
<feature type="transmembrane region" description="Helical" evidence="1">
    <location>
        <begin position="27"/>
        <end position="50"/>
    </location>
</feature>
<protein>
    <submittedName>
        <fullName evidence="2">Uncharacterized protein</fullName>
    </submittedName>
</protein>
<sequence length="176" mass="18451">MARTPVAGGRPRGGTEVPRGRTRWWRVAALVALPALVLLPLLVAFVGIVFSEDDDRGEGGRASERVPCAEALAFGGAVLPAGARPTGGCTVQGFQDVHYSAAFRMPRTGVQDWLIHTYPDAPQPAAGFCAGEAADLCLDLNHAAGLPDGVEAHVVRVRVVHEDAGTALVRFAAFTT</sequence>
<organism evidence="2 3">
    <name type="scientific">Streptomyces parvulus</name>
    <dbReference type="NCBI Taxonomy" id="146923"/>
    <lineage>
        <taxon>Bacteria</taxon>
        <taxon>Bacillati</taxon>
        <taxon>Actinomycetota</taxon>
        <taxon>Actinomycetes</taxon>
        <taxon>Kitasatosporales</taxon>
        <taxon>Streptomycetaceae</taxon>
        <taxon>Streptomyces</taxon>
    </lineage>
</organism>
<name>A0A191V0T5_9ACTN</name>